<dbReference type="GO" id="GO:0016853">
    <property type="term" value="F:isomerase activity"/>
    <property type="evidence" value="ECO:0007669"/>
    <property type="project" value="UniProtKB-KW"/>
</dbReference>
<dbReference type="STRING" id="1035707.SAMN05216552_103046"/>
<dbReference type="AlphaFoldDB" id="A0A1I7LIT9"/>
<evidence type="ECO:0000313" key="7">
    <source>
        <dbReference type="EMBL" id="SFV09612.1"/>
    </source>
</evidence>
<evidence type="ECO:0000256" key="1">
    <source>
        <dbReference type="ARBA" id="ARBA00004196"/>
    </source>
</evidence>
<keyword evidence="7" id="KW-0413">Isomerase</keyword>
<dbReference type="InterPro" id="IPR013766">
    <property type="entry name" value="Thioredoxin_domain"/>
</dbReference>
<keyword evidence="5" id="KW-1133">Transmembrane helix</keyword>
<dbReference type="SUPFAM" id="SSF52833">
    <property type="entry name" value="Thioredoxin-like"/>
    <property type="match status" value="1"/>
</dbReference>
<dbReference type="PANTHER" id="PTHR42852:SF6">
    <property type="entry name" value="THIOL:DISULFIDE INTERCHANGE PROTEIN DSBE"/>
    <property type="match status" value="1"/>
</dbReference>
<sequence>MIVKKNYLIYAIAAIGCAAAGAWFQQAEKAPIPAPKAAAVQPGGPVDELFLAQLNDAKGAKQALAQWKGRHLVVNFWAPWCGPCVEEMPELSRLQAEVSAKNVQVIGIGIDTPSNIADFSEKNKISYPVYVAGMGGTELSRKFGNNQGGLPYTVLIGADGQVLKTYLGRLKFDELRADLARL</sequence>
<keyword evidence="4" id="KW-0676">Redox-active center</keyword>
<reference evidence="8" key="1">
    <citation type="submission" date="2016-10" db="EMBL/GenBank/DDBJ databases">
        <authorList>
            <person name="Varghese N."/>
            <person name="Submissions S."/>
        </authorList>
    </citation>
    <scope>NUCLEOTIDE SEQUENCE [LARGE SCALE GENOMIC DNA]</scope>
    <source>
        <strain evidence="8">CGMCC 1.11014</strain>
    </source>
</reference>
<name>A0A1I7LIT9_9BURK</name>
<evidence type="ECO:0000313" key="8">
    <source>
        <dbReference type="Proteomes" id="UP000199391"/>
    </source>
</evidence>
<protein>
    <submittedName>
        <fullName evidence="7">Thiol-disulfide isomerase or thioredoxin</fullName>
    </submittedName>
</protein>
<dbReference type="OrthoDB" id="9811352at2"/>
<dbReference type="GO" id="GO:0017004">
    <property type="term" value="P:cytochrome complex assembly"/>
    <property type="evidence" value="ECO:0007669"/>
    <property type="project" value="UniProtKB-KW"/>
</dbReference>
<evidence type="ECO:0000256" key="3">
    <source>
        <dbReference type="ARBA" id="ARBA00023157"/>
    </source>
</evidence>
<feature type="domain" description="Thioredoxin" evidence="6">
    <location>
        <begin position="26"/>
        <end position="182"/>
    </location>
</feature>
<keyword evidence="5" id="KW-0812">Transmembrane</keyword>
<keyword evidence="8" id="KW-1185">Reference proteome</keyword>
<dbReference type="PROSITE" id="PS51352">
    <property type="entry name" value="THIOREDOXIN_2"/>
    <property type="match status" value="1"/>
</dbReference>
<proteinExistence type="predicted"/>
<dbReference type="Pfam" id="PF08534">
    <property type="entry name" value="Redoxin"/>
    <property type="match status" value="1"/>
</dbReference>
<gene>
    <name evidence="7" type="ORF">SAMN05216552_103046</name>
</gene>
<dbReference type="InterPro" id="IPR017937">
    <property type="entry name" value="Thioredoxin_CS"/>
</dbReference>
<evidence type="ECO:0000256" key="5">
    <source>
        <dbReference type="SAM" id="Phobius"/>
    </source>
</evidence>
<dbReference type="InterPro" id="IPR036249">
    <property type="entry name" value="Thioredoxin-like_sf"/>
</dbReference>
<dbReference type="Gene3D" id="3.40.30.10">
    <property type="entry name" value="Glutaredoxin"/>
    <property type="match status" value="1"/>
</dbReference>
<evidence type="ECO:0000256" key="2">
    <source>
        <dbReference type="ARBA" id="ARBA00022748"/>
    </source>
</evidence>
<keyword evidence="2" id="KW-0201">Cytochrome c-type biogenesis</keyword>
<comment type="subcellular location">
    <subcellularLocation>
        <location evidence="1">Cell envelope</location>
    </subcellularLocation>
</comment>
<dbReference type="Proteomes" id="UP000199391">
    <property type="component" value="Unassembled WGS sequence"/>
</dbReference>
<dbReference type="PANTHER" id="PTHR42852">
    <property type="entry name" value="THIOL:DISULFIDE INTERCHANGE PROTEIN DSBE"/>
    <property type="match status" value="1"/>
</dbReference>
<dbReference type="GO" id="GO:0030313">
    <property type="term" value="C:cell envelope"/>
    <property type="evidence" value="ECO:0007669"/>
    <property type="project" value="UniProtKB-SubCell"/>
</dbReference>
<dbReference type="GO" id="GO:0015036">
    <property type="term" value="F:disulfide oxidoreductase activity"/>
    <property type="evidence" value="ECO:0007669"/>
    <property type="project" value="UniProtKB-ARBA"/>
</dbReference>
<evidence type="ECO:0000256" key="4">
    <source>
        <dbReference type="ARBA" id="ARBA00023284"/>
    </source>
</evidence>
<dbReference type="EMBL" id="FPBO01000030">
    <property type="protein sequence ID" value="SFV09612.1"/>
    <property type="molecule type" value="Genomic_DNA"/>
</dbReference>
<dbReference type="InterPro" id="IPR013740">
    <property type="entry name" value="Redoxin"/>
</dbReference>
<organism evidence="7 8">
    <name type="scientific">Pseudoduganella namucuonensis</name>
    <dbReference type="NCBI Taxonomy" id="1035707"/>
    <lineage>
        <taxon>Bacteria</taxon>
        <taxon>Pseudomonadati</taxon>
        <taxon>Pseudomonadota</taxon>
        <taxon>Betaproteobacteria</taxon>
        <taxon>Burkholderiales</taxon>
        <taxon>Oxalobacteraceae</taxon>
        <taxon>Telluria group</taxon>
        <taxon>Pseudoduganella</taxon>
    </lineage>
</organism>
<keyword evidence="3" id="KW-1015">Disulfide bond</keyword>
<accession>A0A1I7LIT9</accession>
<dbReference type="PROSITE" id="PS00194">
    <property type="entry name" value="THIOREDOXIN_1"/>
    <property type="match status" value="1"/>
</dbReference>
<dbReference type="PROSITE" id="PS51257">
    <property type="entry name" value="PROKAR_LIPOPROTEIN"/>
    <property type="match status" value="1"/>
</dbReference>
<keyword evidence="5" id="KW-0472">Membrane</keyword>
<evidence type="ECO:0000259" key="6">
    <source>
        <dbReference type="PROSITE" id="PS51352"/>
    </source>
</evidence>
<dbReference type="InterPro" id="IPR050553">
    <property type="entry name" value="Thioredoxin_ResA/DsbE_sf"/>
</dbReference>
<feature type="transmembrane region" description="Helical" evidence="5">
    <location>
        <begin position="7"/>
        <end position="24"/>
    </location>
</feature>
<dbReference type="CDD" id="cd02966">
    <property type="entry name" value="TlpA_like_family"/>
    <property type="match status" value="1"/>
</dbReference>